<dbReference type="PRINTS" id="PR00723">
    <property type="entry name" value="SUBTILISIN"/>
</dbReference>
<evidence type="ECO:0000256" key="8">
    <source>
        <dbReference type="SAM" id="SignalP"/>
    </source>
</evidence>
<dbReference type="InterPro" id="IPR050131">
    <property type="entry name" value="Peptidase_S8_subtilisin-like"/>
</dbReference>
<dbReference type="AlphaFoldDB" id="A0A2K9NSK8"/>
<feature type="signal peptide" evidence="8">
    <location>
        <begin position="1"/>
        <end position="23"/>
    </location>
</feature>
<dbReference type="Pfam" id="PF22148">
    <property type="entry name" value="Fervidolysin_NPro-like"/>
    <property type="match status" value="1"/>
</dbReference>
<dbReference type="InterPro" id="IPR000209">
    <property type="entry name" value="Peptidase_S8/S53_dom"/>
</dbReference>
<dbReference type="PROSITE" id="PS00137">
    <property type="entry name" value="SUBTILASE_HIS"/>
    <property type="match status" value="1"/>
</dbReference>
<feature type="active site" description="Charge relay system" evidence="5 6">
    <location>
        <position position="167"/>
    </location>
</feature>
<dbReference type="Pfam" id="PF00082">
    <property type="entry name" value="Peptidase_S8"/>
    <property type="match status" value="2"/>
</dbReference>
<keyword evidence="12" id="KW-1185">Reference proteome</keyword>
<keyword evidence="8" id="KW-0732">Signal</keyword>
<dbReference type="InterPro" id="IPR023827">
    <property type="entry name" value="Peptidase_S8_Asp-AS"/>
</dbReference>
<evidence type="ECO:0000259" key="9">
    <source>
        <dbReference type="Pfam" id="PF00082"/>
    </source>
</evidence>
<evidence type="ECO:0000256" key="3">
    <source>
        <dbReference type="ARBA" id="ARBA00022801"/>
    </source>
</evidence>
<evidence type="ECO:0000256" key="7">
    <source>
        <dbReference type="RuleBase" id="RU003355"/>
    </source>
</evidence>
<dbReference type="PANTHER" id="PTHR43806">
    <property type="entry name" value="PEPTIDASE S8"/>
    <property type="match status" value="1"/>
</dbReference>
<dbReference type="InterPro" id="IPR034204">
    <property type="entry name" value="PfSUB1-like_cat_dom"/>
</dbReference>
<name>A0A2K9NSK8_BACTC</name>
<dbReference type="InterPro" id="IPR036852">
    <property type="entry name" value="Peptidase_S8/S53_dom_sf"/>
</dbReference>
<dbReference type="InterPro" id="IPR015500">
    <property type="entry name" value="Peptidase_S8_subtilisin-rel"/>
</dbReference>
<dbReference type="Proteomes" id="UP000235584">
    <property type="component" value="Chromosome"/>
</dbReference>
<gene>
    <name evidence="11" type="ORF">C0V70_10385</name>
</gene>
<dbReference type="InterPro" id="IPR023828">
    <property type="entry name" value="Peptidase_S8_Ser-AS"/>
</dbReference>
<evidence type="ECO:0000313" key="11">
    <source>
        <dbReference type="EMBL" id="AUN98506.1"/>
    </source>
</evidence>
<evidence type="ECO:0000256" key="5">
    <source>
        <dbReference type="PIRSR" id="PIRSR615500-1"/>
    </source>
</evidence>
<accession>A0A2K9NSK8</accession>
<keyword evidence="3 6" id="KW-0378">Hydrolase</keyword>
<dbReference type="Gene3D" id="3.40.50.200">
    <property type="entry name" value="Peptidase S8/S53 domain"/>
    <property type="match status" value="1"/>
</dbReference>
<sequence>MDKMKFKILMCLSLSLLNVDAFAKAAKLNYVPGEILVKYKSSVSANNQKISIEREGHKRLARYNRGLVRVKLVSQTDMKQAILDFKNDPDVEYAQPNYIYKALAVPNDPRYGQLWGLKNTAQTITTAGGKDTPSSTNNPGVAGRDMQAEYAWNTITDCSSVTVAVLDTGINYNNSDLSSNMWNGGGSYPNHGYDYVDNDNDPMDLSGHGTHVAGTIGARGNNGVGSTGVCWRSSLMAVRVLGTTGSGTSAGIVAGIYFAVDNGAKVINMSLGGDSYDAAYSAAIDYAQNHGVLIVAAAGNDGTNNESLPMYPCNFTQANVICVAALTQNYSLASFSNYGTTSVDVGAPGVNIVSTWPGTNASVSDSLTSGWNFTSTAGSPWAYKSLNFGSPTACLVNPSNYNYSSARYVNNNDARAWKAFSISSSVAAATVNFYAMYDLENNADYVTINKKAGSGDPMSGGTVLDSFTGSTDGYALPQEYDLSSHIGSTVSVGFNLLTDSSGTDLGANISVFSIDTLTLNTTSYNVISGTSMAAPHVAGVAAMIFAYNPDYTYEEVAKSIKMGGTAQSSLTGKTVTGRSVSAVGALNYIQAPLGGAANILP</sequence>
<dbReference type="InterPro" id="IPR054399">
    <property type="entry name" value="Fervidolysin-like_N_prodom"/>
</dbReference>
<feature type="active site" description="Charge relay system" evidence="5 6">
    <location>
        <position position="208"/>
    </location>
</feature>
<organism evidence="11 12">
    <name type="scientific">Bacteriovorax stolpii</name>
    <name type="common">Bdellovibrio stolpii</name>
    <dbReference type="NCBI Taxonomy" id="960"/>
    <lineage>
        <taxon>Bacteria</taxon>
        <taxon>Pseudomonadati</taxon>
        <taxon>Bdellovibrionota</taxon>
        <taxon>Bacteriovoracia</taxon>
        <taxon>Bacteriovoracales</taxon>
        <taxon>Bacteriovoracaceae</taxon>
        <taxon>Bacteriovorax</taxon>
    </lineage>
</organism>
<reference evidence="11 12" key="1">
    <citation type="submission" date="2018-01" db="EMBL/GenBank/DDBJ databases">
        <title>Complete genome sequence of Bacteriovorax stolpii DSM12778.</title>
        <authorList>
            <person name="Tang B."/>
            <person name="Chang J."/>
        </authorList>
    </citation>
    <scope>NUCLEOTIDE SEQUENCE [LARGE SCALE GENOMIC DNA]</scope>
    <source>
        <strain evidence="11 12">DSM 12778</strain>
    </source>
</reference>
<dbReference type="CDD" id="cd07473">
    <property type="entry name" value="Peptidases_S8_Subtilisin_like"/>
    <property type="match status" value="1"/>
</dbReference>
<feature type="domain" description="Peptidase S8/S53" evidence="9">
    <location>
        <begin position="160"/>
        <end position="377"/>
    </location>
</feature>
<proteinExistence type="inferred from homology"/>
<comment type="similarity">
    <text evidence="1 6 7">Belongs to the peptidase S8 family.</text>
</comment>
<feature type="chain" id="PRO_5014804566" evidence="8">
    <location>
        <begin position="24"/>
        <end position="601"/>
    </location>
</feature>
<feature type="domain" description="Fervidolysin-like N-terminal prodomain" evidence="10">
    <location>
        <begin position="19"/>
        <end position="97"/>
    </location>
</feature>
<evidence type="ECO:0000256" key="4">
    <source>
        <dbReference type="ARBA" id="ARBA00022825"/>
    </source>
</evidence>
<evidence type="ECO:0000256" key="2">
    <source>
        <dbReference type="ARBA" id="ARBA00022670"/>
    </source>
</evidence>
<dbReference type="GO" id="GO:0004252">
    <property type="term" value="F:serine-type endopeptidase activity"/>
    <property type="evidence" value="ECO:0007669"/>
    <property type="project" value="UniProtKB-UniRule"/>
</dbReference>
<protein>
    <submittedName>
        <fullName evidence="11">Peptidase S8</fullName>
    </submittedName>
</protein>
<dbReference type="EMBL" id="CP025704">
    <property type="protein sequence ID" value="AUN98506.1"/>
    <property type="molecule type" value="Genomic_DNA"/>
</dbReference>
<keyword evidence="2 6" id="KW-0645">Protease</keyword>
<dbReference type="PROSITE" id="PS51892">
    <property type="entry name" value="SUBTILASE"/>
    <property type="match status" value="1"/>
</dbReference>
<feature type="active site" description="Charge relay system" evidence="5 6">
    <location>
        <position position="531"/>
    </location>
</feature>
<keyword evidence="4 6" id="KW-0720">Serine protease</keyword>
<evidence type="ECO:0000313" key="12">
    <source>
        <dbReference type="Proteomes" id="UP000235584"/>
    </source>
</evidence>
<dbReference type="GO" id="GO:0006508">
    <property type="term" value="P:proteolysis"/>
    <property type="evidence" value="ECO:0007669"/>
    <property type="project" value="UniProtKB-KW"/>
</dbReference>
<dbReference type="InterPro" id="IPR022398">
    <property type="entry name" value="Peptidase_S8_His-AS"/>
</dbReference>
<dbReference type="SUPFAM" id="SSF52743">
    <property type="entry name" value="Subtilisin-like"/>
    <property type="match status" value="1"/>
</dbReference>
<feature type="domain" description="Peptidase S8/S53" evidence="9">
    <location>
        <begin position="507"/>
        <end position="561"/>
    </location>
</feature>
<dbReference type="KEGG" id="bsto:C0V70_10385"/>
<evidence type="ECO:0000256" key="1">
    <source>
        <dbReference type="ARBA" id="ARBA00011073"/>
    </source>
</evidence>
<evidence type="ECO:0000259" key="10">
    <source>
        <dbReference type="Pfam" id="PF22148"/>
    </source>
</evidence>
<dbReference type="PANTHER" id="PTHR43806:SF11">
    <property type="entry name" value="CEREVISIN-RELATED"/>
    <property type="match status" value="1"/>
</dbReference>
<evidence type="ECO:0000256" key="6">
    <source>
        <dbReference type="PROSITE-ProRule" id="PRU01240"/>
    </source>
</evidence>
<dbReference type="PROSITE" id="PS00138">
    <property type="entry name" value="SUBTILASE_SER"/>
    <property type="match status" value="1"/>
</dbReference>
<dbReference type="PROSITE" id="PS00136">
    <property type="entry name" value="SUBTILASE_ASP"/>
    <property type="match status" value="1"/>
</dbReference>